<dbReference type="InterPro" id="IPR027417">
    <property type="entry name" value="P-loop_NTPase"/>
</dbReference>
<feature type="transmembrane region" description="Helical" evidence="10">
    <location>
        <begin position="133"/>
        <end position="151"/>
    </location>
</feature>
<feature type="domain" description="ABC transporter" evidence="11">
    <location>
        <begin position="1102"/>
        <end position="1331"/>
    </location>
</feature>
<dbReference type="GO" id="GO:0016020">
    <property type="term" value="C:membrane"/>
    <property type="evidence" value="ECO:0007669"/>
    <property type="project" value="UniProtKB-SubCell"/>
</dbReference>
<evidence type="ECO:0000256" key="10">
    <source>
        <dbReference type="SAM" id="Phobius"/>
    </source>
</evidence>
<dbReference type="FunFam" id="1.20.1560.10:FF:000026">
    <property type="entry name" value="Multidrug resistance-associated protein lethal(2)03659"/>
    <property type="match status" value="1"/>
</dbReference>
<accession>A0A9P0CGI8</accession>
<evidence type="ECO:0000259" key="11">
    <source>
        <dbReference type="PROSITE" id="PS50893"/>
    </source>
</evidence>
<feature type="transmembrane region" description="Helical" evidence="10">
    <location>
        <begin position="904"/>
        <end position="936"/>
    </location>
</feature>
<keyword evidence="6" id="KW-0067">ATP-binding</keyword>
<dbReference type="CDD" id="cd03250">
    <property type="entry name" value="ABCC_MRP_domain1"/>
    <property type="match status" value="1"/>
</dbReference>
<dbReference type="InterPro" id="IPR044746">
    <property type="entry name" value="ABCC_6TM_D1"/>
</dbReference>
<feature type="transmembrane region" description="Helical" evidence="10">
    <location>
        <begin position="996"/>
        <end position="1026"/>
    </location>
</feature>
<dbReference type="InterPro" id="IPR003593">
    <property type="entry name" value="AAA+_ATPase"/>
</dbReference>
<dbReference type="GO" id="GO:0005524">
    <property type="term" value="F:ATP binding"/>
    <property type="evidence" value="ECO:0007669"/>
    <property type="project" value="UniProtKB-KW"/>
</dbReference>
<feature type="transmembrane region" description="Helical" evidence="10">
    <location>
        <begin position="236"/>
        <end position="256"/>
    </location>
</feature>
<dbReference type="Pfam" id="PF00664">
    <property type="entry name" value="ABC_membrane"/>
    <property type="match status" value="2"/>
</dbReference>
<dbReference type="SMART" id="SM00382">
    <property type="entry name" value="AAA"/>
    <property type="match status" value="2"/>
</dbReference>
<dbReference type="PANTHER" id="PTHR24223">
    <property type="entry name" value="ATP-BINDING CASSETTE SUB-FAMILY C"/>
    <property type="match status" value="1"/>
</dbReference>
<organism evidence="13 14">
    <name type="scientific">Psylliodes chrysocephalus</name>
    <dbReference type="NCBI Taxonomy" id="3402493"/>
    <lineage>
        <taxon>Eukaryota</taxon>
        <taxon>Metazoa</taxon>
        <taxon>Ecdysozoa</taxon>
        <taxon>Arthropoda</taxon>
        <taxon>Hexapoda</taxon>
        <taxon>Insecta</taxon>
        <taxon>Pterygota</taxon>
        <taxon>Neoptera</taxon>
        <taxon>Endopterygota</taxon>
        <taxon>Coleoptera</taxon>
        <taxon>Polyphaga</taxon>
        <taxon>Cucujiformia</taxon>
        <taxon>Chrysomeloidea</taxon>
        <taxon>Chrysomelidae</taxon>
        <taxon>Galerucinae</taxon>
        <taxon>Alticini</taxon>
        <taxon>Psylliodes</taxon>
    </lineage>
</organism>
<feature type="transmembrane region" description="Helical" evidence="10">
    <location>
        <begin position="696"/>
        <end position="719"/>
    </location>
</feature>
<dbReference type="FunFam" id="3.40.50.300:FF:000973">
    <property type="entry name" value="Multidrug resistance-associated protein 4"/>
    <property type="match status" value="1"/>
</dbReference>
<keyword evidence="5" id="KW-0547">Nucleotide-binding</keyword>
<dbReference type="Pfam" id="PF00005">
    <property type="entry name" value="ABC_tran"/>
    <property type="match status" value="2"/>
</dbReference>
<dbReference type="CDD" id="cd18579">
    <property type="entry name" value="ABC_6TM_ABCC_D1"/>
    <property type="match status" value="1"/>
</dbReference>
<evidence type="ECO:0000256" key="4">
    <source>
        <dbReference type="ARBA" id="ARBA00022737"/>
    </source>
</evidence>
<evidence type="ECO:0000256" key="1">
    <source>
        <dbReference type="ARBA" id="ARBA00004141"/>
    </source>
</evidence>
<dbReference type="InterPro" id="IPR003439">
    <property type="entry name" value="ABC_transporter-like_ATP-bd"/>
</dbReference>
<name>A0A9P0CGI8_9CUCU</name>
<feature type="domain" description="ABC transmembrane type-1" evidence="12">
    <location>
        <begin position="106"/>
        <end position="372"/>
    </location>
</feature>
<evidence type="ECO:0000256" key="7">
    <source>
        <dbReference type="ARBA" id="ARBA00022989"/>
    </source>
</evidence>
<evidence type="ECO:0000256" key="9">
    <source>
        <dbReference type="SAM" id="MobiDB-lite"/>
    </source>
</evidence>
<evidence type="ECO:0000313" key="14">
    <source>
        <dbReference type="Proteomes" id="UP001153636"/>
    </source>
</evidence>
<evidence type="ECO:0000256" key="5">
    <source>
        <dbReference type="ARBA" id="ARBA00022741"/>
    </source>
</evidence>
<dbReference type="InterPro" id="IPR036640">
    <property type="entry name" value="ABC1_TM_sf"/>
</dbReference>
<dbReference type="EMBL" id="OV651813">
    <property type="protein sequence ID" value="CAH1098769.1"/>
    <property type="molecule type" value="Genomic_DNA"/>
</dbReference>
<feature type="transmembrane region" description="Helical" evidence="10">
    <location>
        <begin position="819"/>
        <end position="839"/>
    </location>
</feature>
<feature type="transmembrane region" description="Helical" evidence="10">
    <location>
        <begin position="93"/>
        <end position="113"/>
    </location>
</feature>
<feature type="region of interest" description="Disordered" evidence="9">
    <location>
        <begin position="631"/>
        <end position="654"/>
    </location>
</feature>
<dbReference type="InterPro" id="IPR011527">
    <property type="entry name" value="ABC1_TM_dom"/>
</dbReference>
<feature type="domain" description="ABC transporter" evidence="11">
    <location>
        <begin position="416"/>
        <end position="639"/>
    </location>
</feature>
<keyword evidence="8 10" id="KW-0472">Membrane</keyword>
<dbReference type="Gene3D" id="1.20.1560.10">
    <property type="entry name" value="ABC transporter type 1, transmembrane domain"/>
    <property type="match status" value="2"/>
</dbReference>
<protein>
    <submittedName>
        <fullName evidence="13">Uncharacterized protein</fullName>
    </submittedName>
</protein>
<gene>
    <name evidence="13" type="ORF">PSYICH_LOCUS892</name>
</gene>
<dbReference type="PROSITE" id="PS50893">
    <property type="entry name" value="ABC_TRANSPORTER_2"/>
    <property type="match status" value="2"/>
</dbReference>
<dbReference type="Proteomes" id="UP001153636">
    <property type="component" value="Chromosome 1"/>
</dbReference>
<dbReference type="GO" id="GO:0016887">
    <property type="term" value="F:ATP hydrolysis activity"/>
    <property type="evidence" value="ECO:0007669"/>
    <property type="project" value="InterPro"/>
</dbReference>
<evidence type="ECO:0000256" key="3">
    <source>
        <dbReference type="ARBA" id="ARBA00022692"/>
    </source>
</evidence>
<dbReference type="FunFam" id="1.20.1560.10:FF:000014">
    <property type="entry name" value="Multidrug resistance-associated protein member 4"/>
    <property type="match status" value="1"/>
</dbReference>
<dbReference type="FunFam" id="3.40.50.300:FF:000163">
    <property type="entry name" value="Multidrug resistance-associated protein member 4"/>
    <property type="match status" value="1"/>
</dbReference>
<dbReference type="PROSITE" id="PS00211">
    <property type="entry name" value="ABC_TRANSPORTER_1"/>
    <property type="match status" value="2"/>
</dbReference>
<evidence type="ECO:0000259" key="12">
    <source>
        <dbReference type="PROSITE" id="PS50929"/>
    </source>
</evidence>
<sequence length="1371" mass="154410">MDSSKKHVKPNPEEKANPLSVLFYCWFLPFFKFGYSNDVKLTDLYNATKSDLSGPLGDHLQRNWENDIEKCRNQNKKKPSLKKAIFQTFYKPYTLSGLALFFQFIIIRMIQPIVLAEYINFYNKQLPPKPNEVGWGLATSVIVLAFSNIIISHSTNLGTQRVGMRVRIAVCSLIYRKLLKLSHTSLGQTAAGQLVNLLSNDVQRFDTASPFIHYLWIMPFSVVIGFYVMYRSVGMWGAIAGMGLATIQSIPLQGYFSKLQGSLRYKIAVRTDNRVKLMSEITSGIQVIKMYAWEKPFEKIVELARKLEIKFIAKTSYIYGVMSASGIFTERITLYLTIIVFVMVGNNLSANVAFSLAQLFNSMQLILSIFFPKALSSYSEAVVSINRIENFLLMDENEGSKSVNNKIINSDNTGEVQLVNVTASWTQHSIVPTLMNIDVKIKPGMLCCVVGHVGAGKSSFLQLLLRELPISSGKLNVTGKISYACQEPWLFVSSVKDNILFGKEFDKKRYKNVVQVCCLETDFQQFPFGDKTLVGERGTSLSGGQRARVNLARAVYNEADIYLFDDPLSAVDTKVGRHLFDECMVNYLRNKTRILVTHQLQFMKKSDLIIILKNGKIEKISSFDQLSENELNTLQQEPTNEEKNKTKEEIPEKKSPLEQFQSISSLSSSIMGNEDPEETDELIAKGSISNSTYWEYWSSGSGIMFSVLTLIMFILSQMITNASDIWLKNWTNIEERRNILCENIAYEHNFTHTATICSPVSFSSFLKTLTPPTISDNITATITNMTETVTNMTAPVTNATEPVTNITANEIEFTHIETIYYYIWIYSALIIGSVVLLTIRSFMYYRVCMKASKVMHNKMFANILQAPMRFFDTNPSGRILNRFSKDMGAVDELLPRAMLDALQVLMVMIGILAMVFLVTPWMIIPTAVLCPLFYFFRNVYLITAQAIKRWEGVTRAPVFSHISATLYGITTIRASGAQEMVIKEFDGLQDQHTSTWYLFLVSSTAFGFYLDCLSISFLSLITYQFLIFNDETVTSGSVGLIISHSIILTGMVQFGVRQSAEVASNMVSVERVLEYTKLEKEGPFESLPAKKPPREWPSKGKILFKNTYLRYALELPPVLKNLNIEVKSGEKVGIVGRTGAGKSTLIASLFRLAPIEGTISIDGIDTLEIGLNDLRLNISIIPQEPILFSASLRYNLDPFEKHSDEVLWKALENVELKDVVTDLNQAVSEGGSNFSAGQRQLICLARAIVRNNKVLVMDEATANVDPQTDALIQKTIRERFKDCTVLTIAHRLNTIMDSDRVLVMDAGQAMEFDHPHLLMQNPEGYLSKMVKETGPNLAEMLADVAKEDYATKYGLTNGDKEIKELNEKKDD</sequence>
<dbReference type="Gene3D" id="3.40.50.300">
    <property type="entry name" value="P-loop containing nucleotide triphosphate hydrolases"/>
    <property type="match status" value="2"/>
</dbReference>
<dbReference type="PANTHER" id="PTHR24223:SF415">
    <property type="entry name" value="FI20190P1"/>
    <property type="match status" value="1"/>
</dbReference>
<reference evidence="13" key="1">
    <citation type="submission" date="2022-01" db="EMBL/GenBank/DDBJ databases">
        <authorList>
            <person name="King R."/>
        </authorList>
    </citation>
    <scope>NUCLEOTIDE SEQUENCE</scope>
</reference>
<dbReference type="SUPFAM" id="SSF52540">
    <property type="entry name" value="P-loop containing nucleoside triphosphate hydrolases"/>
    <property type="match status" value="2"/>
</dbReference>
<keyword evidence="7 10" id="KW-1133">Transmembrane helix</keyword>
<dbReference type="GO" id="GO:0140359">
    <property type="term" value="F:ABC-type transporter activity"/>
    <property type="evidence" value="ECO:0007669"/>
    <property type="project" value="InterPro"/>
</dbReference>
<dbReference type="PROSITE" id="PS50929">
    <property type="entry name" value="ABC_TM1F"/>
    <property type="match status" value="2"/>
</dbReference>
<dbReference type="CDD" id="cd18580">
    <property type="entry name" value="ABC_6TM_ABCC_D2"/>
    <property type="match status" value="1"/>
</dbReference>
<keyword evidence="14" id="KW-1185">Reference proteome</keyword>
<evidence type="ECO:0000256" key="6">
    <source>
        <dbReference type="ARBA" id="ARBA00022840"/>
    </source>
</evidence>
<dbReference type="SUPFAM" id="SSF90123">
    <property type="entry name" value="ABC transporter transmembrane region"/>
    <property type="match status" value="2"/>
</dbReference>
<keyword evidence="3 10" id="KW-0812">Transmembrane</keyword>
<feature type="compositionally biased region" description="Basic and acidic residues" evidence="9">
    <location>
        <begin position="640"/>
        <end position="654"/>
    </location>
</feature>
<dbReference type="InterPro" id="IPR017871">
    <property type="entry name" value="ABC_transporter-like_CS"/>
</dbReference>
<keyword evidence="2" id="KW-0813">Transport</keyword>
<feature type="transmembrane region" description="Helical" evidence="10">
    <location>
        <begin position="317"/>
        <end position="344"/>
    </location>
</feature>
<evidence type="ECO:0000313" key="13">
    <source>
        <dbReference type="EMBL" id="CAH1098769.1"/>
    </source>
</evidence>
<feature type="domain" description="ABC transmembrane type-1" evidence="12">
    <location>
        <begin position="822"/>
        <end position="1064"/>
    </location>
</feature>
<proteinExistence type="predicted"/>
<evidence type="ECO:0000256" key="8">
    <source>
        <dbReference type="ARBA" id="ARBA00023136"/>
    </source>
</evidence>
<dbReference type="InterPro" id="IPR044726">
    <property type="entry name" value="ABCC_6TM_D2"/>
</dbReference>
<dbReference type="CDD" id="cd03244">
    <property type="entry name" value="ABCC_MRP_domain2"/>
    <property type="match status" value="1"/>
</dbReference>
<dbReference type="InterPro" id="IPR050173">
    <property type="entry name" value="ABC_transporter_C-like"/>
</dbReference>
<evidence type="ECO:0000256" key="2">
    <source>
        <dbReference type="ARBA" id="ARBA00022448"/>
    </source>
</evidence>
<feature type="transmembrane region" description="Helical" evidence="10">
    <location>
        <begin position="211"/>
        <end position="230"/>
    </location>
</feature>
<comment type="subcellular location">
    <subcellularLocation>
        <location evidence="1">Membrane</location>
        <topology evidence="1">Multi-pass membrane protein</topology>
    </subcellularLocation>
</comment>
<keyword evidence="4" id="KW-0677">Repeat</keyword>
<dbReference type="OrthoDB" id="6500128at2759"/>